<keyword evidence="1" id="KW-0472">Membrane</keyword>
<sequence>MPQGTKINIVEQHVEKAVLALCTLLVIYGVVHWGIASPRKIKVYGGQPPKRLTIAPSDVDGAIGQAAEAVDEKAKEEPVRIGRPRNYLADIQAARTDPFGVDLQNVVAWSQPPAPVARREFARGTYITLQKLQDEMPSPPKPDLVVVRSLTRRPGDDEDRPEPVIVAHLWAQYPWEKLTAAWETMLKKAATSTRVVVVAVELESRYLGPDGKWLIGEARTVPAKTLELPAFTGDNGGEIATAIATLRDKLQDGILRPGYWQVYNPASTTWVDWAKRLARPLPEQTDTLLWAHEDELMVERPYAYRYRLVLVNPLLASAVDVDDAHRQDAATPLAFSGWSPWSDSAAAAPVTEFFMRSASSQGFVRVEVFTDAMGKTVQEQFRTELGEPIGAEITKDVTNPITGRSEPMSVDFRTGKLVVALGGGRQVLVKNFLRSTTAVILLDSQGKLQIRLVQLDLAKLKQRK</sequence>
<organism evidence="2">
    <name type="scientific">marine sediment metagenome</name>
    <dbReference type="NCBI Taxonomy" id="412755"/>
    <lineage>
        <taxon>unclassified sequences</taxon>
        <taxon>metagenomes</taxon>
        <taxon>ecological metagenomes</taxon>
    </lineage>
</organism>
<reference evidence="2" key="1">
    <citation type="journal article" date="2015" name="Nature">
        <title>Complex archaea that bridge the gap between prokaryotes and eukaryotes.</title>
        <authorList>
            <person name="Spang A."/>
            <person name="Saw J.H."/>
            <person name="Jorgensen S.L."/>
            <person name="Zaremba-Niedzwiedzka K."/>
            <person name="Martijn J."/>
            <person name="Lind A.E."/>
            <person name="van Eijk R."/>
            <person name="Schleper C."/>
            <person name="Guy L."/>
            <person name="Ettema T.J."/>
        </authorList>
    </citation>
    <scope>NUCLEOTIDE SEQUENCE</scope>
</reference>
<comment type="caution">
    <text evidence="2">The sequence shown here is derived from an EMBL/GenBank/DDBJ whole genome shotgun (WGS) entry which is preliminary data.</text>
</comment>
<gene>
    <name evidence="2" type="ORF">LCGC14_0125040</name>
</gene>
<dbReference type="AlphaFoldDB" id="A0A0F9V9P2"/>
<keyword evidence="1" id="KW-1133">Transmembrane helix</keyword>
<feature type="transmembrane region" description="Helical" evidence="1">
    <location>
        <begin position="17"/>
        <end position="35"/>
    </location>
</feature>
<dbReference type="EMBL" id="LAZR01000039">
    <property type="protein sequence ID" value="KKO00730.1"/>
    <property type="molecule type" value="Genomic_DNA"/>
</dbReference>
<accession>A0A0F9V9P2</accession>
<name>A0A0F9V9P2_9ZZZZ</name>
<keyword evidence="1" id="KW-0812">Transmembrane</keyword>
<evidence type="ECO:0000313" key="2">
    <source>
        <dbReference type="EMBL" id="KKO00730.1"/>
    </source>
</evidence>
<evidence type="ECO:0000256" key="1">
    <source>
        <dbReference type="SAM" id="Phobius"/>
    </source>
</evidence>
<protein>
    <submittedName>
        <fullName evidence="2">Uncharacterized protein</fullName>
    </submittedName>
</protein>
<proteinExistence type="predicted"/>